<evidence type="ECO:0000256" key="1">
    <source>
        <dbReference type="SAM" id="Phobius"/>
    </source>
</evidence>
<protein>
    <submittedName>
        <fullName evidence="2">ABC transporter permease protein</fullName>
    </submittedName>
</protein>
<feature type="transmembrane region" description="Helical" evidence="1">
    <location>
        <begin position="119"/>
        <end position="141"/>
    </location>
</feature>
<dbReference type="eggNOG" id="COG1277">
    <property type="taxonomic scope" value="Bacteria"/>
</dbReference>
<reference evidence="2 3" key="1">
    <citation type="journal article" date="2011" name="Environ. Microbiol.">
        <title>Genome of alkaliphilic Bacillus pseudofirmus OF4 reveals adaptations that support the ability to grow in an external pH range from 7.5 to 11.4.</title>
        <authorList>
            <person name="Janto B."/>
            <person name="Ahmed A."/>
            <person name="Ito M."/>
            <person name="Liu J."/>
            <person name="Hicks D.B."/>
            <person name="Pagni S."/>
            <person name="Fackelmayer O.J."/>
            <person name="Smith T.A."/>
            <person name="Earl J."/>
            <person name="Elbourne L.D."/>
            <person name="Hassan K."/>
            <person name="Paulsen I.T."/>
            <person name="Kolsto A.B."/>
            <person name="Tourasse N.J."/>
            <person name="Ehrlich G.D."/>
            <person name="Boissy R."/>
            <person name="Ivey D.M."/>
            <person name="Li G."/>
            <person name="Xue Y."/>
            <person name="Ma Y."/>
            <person name="Hu F.Z."/>
            <person name="Krulwich T.A."/>
        </authorList>
    </citation>
    <scope>NUCLEOTIDE SEQUENCE [LARGE SCALE GENOMIC DNA]</scope>
    <source>
        <strain evidence="3">ATCC BAA-2126 / JCM 17055 / OF4</strain>
    </source>
</reference>
<evidence type="ECO:0000313" key="2">
    <source>
        <dbReference type="EMBL" id="ADC50478.1"/>
    </source>
</evidence>
<dbReference type="Pfam" id="PF12679">
    <property type="entry name" value="ABC2_membrane_2"/>
    <property type="match status" value="1"/>
</dbReference>
<proteinExistence type="predicted"/>
<dbReference type="EMBL" id="CP001878">
    <property type="protein sequence ID" value="ADC50478.1"/>
    <property type="molecule type" value="Genomic_DNA"/>
</dbReference>
<organism evidence="2 3">
    <name type="scientific">Alkalihalophilus pseudofirmus (strain ATCC BAA-2126 / JCM 17055 / OF4)</name>
    <name type="common">Bacillus pseudofirmus</name>
    <dbReference type="NCBI Taxonomy" id="398511"/>
    <lineage>
        <taxon>Bacteria</taxon>
        <taxon>Bacillati</taxon>
        <taxon>Bacillota</taxon>
        <taxon>Bacilli</taxon>
        <taxon>Bacillales</taxon>
        <taxon>Bacillaceae</taxon>
        <taxon>Alkalihalophilus</taxon>
    </lineage>
</organism>
<evidence type="ECO:0000313" key="3">
    <source>
        <dbReference type="Proteomes" id="UP000001544"/>
    </source>
</evidence>
<keyword evidence="1" id="KW-0812">Transmembrane</keyword>
<keyword evidence="3" id="KW-1185">Reference proteome</keyword>
<dbReference type="RefSeq" id="WP_012957842.1">
    <property type="nucleotide sequence ID" value="NC_013791.2"/>
</dbReference>
<keyword evidence="1" id="KW-0472">Membrane</keyword>
<dbReference type="KEGG" id="bpf:BpOF4_12125"/>
<feature type="transmembrane region" description="Helical" evidence="1">
    <location>
        <begin position="153"/>
        <end position="176"/>
    </location>
</feature>
<name>D3FW46_ALKPO</name>
<dbReference type="STRING" id="398511.BpOF4_12125"/>
<dbReference type="AlphaFoldDB" id="D3FW46"/>
<dbReference type="HOGENOM" id="CLU_091969_0_0_9"/>
<feature type="transmembrane region" description="Helical" evidence="1">
    <location>
        <begin position="21"/>
        <end position="42"/>
    </location>
</feature>
<keyword evidence="1" id="KW-1133">Transmembrane helix</keyword>
<feature type="transmembrane region" description="Helical" evidence="1">
    <location>
        <begin position="68"/>
        <end position="92"/>
    </location>
</feature>
<feature type="transmembrane region" description="Helical" evidence="1">
    <location>
        <begin position="183"/>
        <end position="202"/>
    </location>
</feature>
<dbReference type="Proteomes" id="UP000001544">
    <property type="component" value="Chromosome"/>
</dbReference>
<gene>
    <name evidence="2" type="ordered locus">BpOF4_12125</name>
</gene>
<sequence length="259" mass="28975">MRQWVVLFQKEVLEMTRNYKLIWLPIVFILLGMTDPLTTYYMPQILEMSGGLPEGAVFEMPTPAAQEVLMMVISQLNMLGVLIIVLASMGIISEERRSGLAGMILVKPVSYASYVTAKWAGLSIVGLLSLFLGYLAGWYYVVVLFETVSFAVFLQSYLLLALWFLFIFTLIILFNAALKVPGLVAFVTITTIIILSIMTSTFESWMEWSPAQLTSHLGSILVEEMVPEGLWLTVSVTVVLIIVFLLGSIKILQNKELSE</sequence>
<feature type="transmembrane region" description="Helical" evidence="1">
    <location>
        <begin position="230"/>
        <end position="252"/>
    </location>
</feature>
<accession>D3FW46</accession>